<feature type="transmembrane region" description="Helical" evidence="5">
    <location>
        <begin position="294"/>
        <end position="316"/>
    </location>
</feature>
<feature type="transmembrane region" description="Helical" evidence="5">
    <location>
        <begin position="21"/>
        <end position="43"/>
    </location>
</feature>
<feature type="transmembrane region" description="Helical" evidence="5">
    <location>
        <begin position="185"/>
        <end position="203"/>
    </location>
</feature>
<dbReference type="STRING" id="990712.SAMN05216257_103379"/>
<dbReference type="RefSeq" id="WP_245657015.1">
    <property type="nucleotide sequence ID" value="NZ_FNFV01000003.1"/>
</dbReference>
<evidence type="ECO:0000313" key="7">
    <source>
        <dbReference type="Proteomes" id="UP000199328"/>
    </source>
</evidence>
<evidence type="ECO:0000256" key="2">
    <source>
        <dbReference type="ARBA" id="ARBA00022692"/>
    </source>
</evidence>
<proteinExistence type="predicted"/>
<dbReference type="InterPro" id="IPR038665">
    <property type="entry name" value="Voltage-dep_anion_channel_sf"/>
</dbReference>
<evidence type="ECO:0000313" key="6">
    <source>
        <dbReference type="EMBL" id="SDK59897.1"/>
    </source>
</evidence>
<feature type="transmembrane region" description="Helical" evidence="5">
    <location>
        <begin position="238"/>
        <end position="256"/>
    </location>
</feature>
<dbReference type="AlphaFoldDB" id="A0A1G9D7L3"/>
<dbReference type="EMBL" id="FNFV01000003">
    <property type="protein sequence ID" value="SDK59897.1"/>
    <property type="molecule type" value="Genomic_DNA"/>
</dbReference>
<evidence type="ECO:0000256" key="4">
    <source>
        <dbReference type="ARBA" id="ARBA00023136"/>
    </source>
</evidence>
<keyword evidence="4 5" id="KW-0472">Membrane</keyword>
<gene>
    <name evidence="6" type="ORF">SAMN05216257_103379</name>
</gene>
<name>A0A1G9D7L3_9RHOB</name>
<evidence type="ECO:0000256" key="1">
    <source>
        <dbReference type="ARBA" id="ARBA00004141"/>
    </source>
</evidence>
<reference evidence="7" key="1">
    <citation type="submission" date="2016-10" db="EMBL/GenBank/DDBJ databases">
        <authorList>
            <person name="Varghese N."/>
            <person name="Submissions S."/>
        </authorList>
    </citation>
    <scope>NUCLEOTIDE SEQUENCE [LARGE SCALE GENOMIC DNA]</scope>
    <source>
        <strain evidence="7">CGMCC 1.10789</strain>
    </source>
</reference>
<evidence type="ECO:0000256" key="5">
    <source>
        <dbReference type="SAM" id="Phobius"/>
    </source>
</evidence>
<dbReference type="GO" id="GO:0046583">
    <property type="term" value="F:monoatomic cation efflux transmembrane transporter activity"/>
    <property type="evidence" value="ECO:0007669"/>
    <property type="project" value="TreeGrafter"/>
</dbReference>
<keyword evidence="3 5" id="KW-1133">Transmembrane helix</keyword>
<evidence type="ECO:0000256" key="3">
    <source>
        <dbReference type="ARBA" id="ARBA00022989"/>
    </source>
</evidence>
<comment type="subcellular location">
    <subcellularLocation>
        <location evidence="1">Membrane</location>
        <topology evidence="1">Multi-pass membrane protein</topology>
    </subcellularLocation>
</comment>
<dbReference type="Pfam" id="PF03595">
    <property type="entry name" value="SLAC1"/>
    <property type="match status" value="1"/>
</dbReference>
<feature type="transmembrane region" description="Helical" evidence="5">
    <location>
        <begin position="120"/>
        <end position="144"/>
    </location>
</feature>
<dbReference type="PANTHER" id="PTHR37955:SF1">
    <property type="entry name" value="DEP DOMAIN-CONTAINING PROTEIN"/>
    <property type="match status" value="1"/>
</dbReference>
<dbReference type="PANTHER" id="PTHR37955">
    <property type="entry name" value="TELLURITE RESISTANCE PROTEIN TEHA"/>
    <property type="match status" value="1"/>
</dbReference>
<organism evidence="6 7">
    <name type="scientific">Meinhardsimonia xiamenensis</name>
    <dbReference type="NCBI Taxonomy" id="990712"/>
    <lineage>
        <taxon>Bacteria</taxon>
        <taxon>Pseudomonadati</taxon>
        <taxon>Pseudomonadota</taxon>
        <taxon>Alphaproteobacteria</taxon>
        <taxon>Rhodobacterales</taxon>
        <taxon>Paracoccaceae</taxon>
        <taxon>Meinhardsimonia</taxon>
    </lineage>
</organism>
<accession>A0A1G9D7L3</accession>
<sequence>MKASRLRPTVSRTMPPAPAPLFSRTPPAIFPVLFGLLGLGLAWRRAAEALGVPAAVGELVLGAVTLLWTFAALAYLAKVARRPGVLLDELRILPGRAGVAAITQGAMLVAAALVPHAPGLAGVVLGGAVACHALIAVLSAWAIATGPAEQRHVTPAWHLTFVGFILAPIAALPLGLVALAQLCTVFAAIMAGIVYAVSIAQLARQSPPAPLRPLLAIHLAPLALFGMTAAGFGKPMIAFAFGILATLVLAALLARIRFLTEAGFSPFWGAFTFPLAGFASLLLTLATLPVPGAPLFGTIGALALIGATVVIPPIAAKVLQMWATGILAARTNAAQA</sequence>
<feature type="transmembrane region" description="Helical" evidence="5">
    <location>
        <begin position="55"/>
        <end position="76"/>
    </location>
</feature>
<keyword evidence="2 5" id="KW-0812">Transmembrane</keyword>
<feature type="transmembrane region" description="Helical" evidence="5">
    <location>
        <begin position="156"/>
        <end position="179"/>
    </location>
</feature>
<dbReference type="InterPro" id="IPR004695">
    <property type="entry name" value="SLAC1/Mae1/Ssu1/TehA"/>
</dbReference>
<feature type="transmembrane region" description="Helical" evidence="5">
    <location>
        <begin position="268"/>
        <end position="288"/>
    </location>
</feature>
<dbReference type="GO" id="GO:0005886">
    <property type="term" value="C:plasma membrane"/>
    <property type="evidence" value="ECO:0007669"/>
    <property type="project" value="TreeGrafter"/>
</dbReference>
<dbReference type="InterPro" id="IPR052951">
    <property type="entry name" value="Tellurite_res_ion_channel"/>
</dbReference>
<feature type="transmembrane region" description="Helical" evidence="5">
    <location>
        <begin position="97"/>
        <end position="114"/>
    </location>
</feature>
<dbReference type="Gene3D" id="1.50.10.150">
    <property type="entry name" value="Voltage-dependent anion channel"/>
    <property type="match status" value="1"/>
</dbReference>
<feature type="transmembrane region" description="Helical" evidence="5">
    <location>
        <begin position="215"/>
        <end position="232"/>
    </location>
</feature>
<dbReference type="Proteomes" id="UP000199328">
    <property type="component" value="Unassembled WGS sequence"/>
</dbReference>
<dbReference type="CDD" id="cd09322">
    <property type="entry name" value="TDT_TehA_like"/>
    <property type="match status" value="1"/>
</dbReference>
<protein>
    <submittedName>
        <fullName evidence="6">Tellurite resistance protein</fullName>
    </submittedName>
</protein>
<keyword evidence="7" id="KW-1185">Reference proteome</keyword>